<organism evidence="2 3">
    <name type="scientific">Streptomyces griseofuscus</name>
    <dbReference type="NCBI Taxonomy" id="146922"/>
    <lineage>
        <taxon>Bacteria</taxon>
        <taxon>Bacillati</taxon>
        <taxon>Actinomycetota</taxon>
        <taxon>Actinomycetes</taxon>
        <taxon>Kitasatosporales</taxon>
        <taxon>Streptomycetaceae</taxon>
        <taxon>Streptomyces</taxon>
    </lineage>
</organism>
<feature type="region of interest" description="Disordered" evidence="1">
    <location>
        <begin position="92"/>
        <end position="126"/>
    </location>
</feature>
<protein>
    <submittedName>
        <fullName evidence="2">Uncharacterized protein</fullName>
    </submittedName>
</protein>
<accession>A0A3R8Q9S8</accession>
<keyword evidence="3" id="KW-1185">Reference proteome</keyword>
<reference evidence="2 3" key="1">
    <citation type="submission" date="2017-10" db="EMBL/GenBank/DDBJ databases">
        <title>Draft genome of actinobacteria isolated from guarana (Paullinia cupana (Mart.) Ducke.</title>
        <authorList>
            <person name="Siqueira K.A."/>
            <person name="Liotti R.G."/>
            <person name="Mendes T.A."/>
            <person name="Soares M.A."/>
        </authorList>
    </citation>
    <scope>NUCLEOTIDE SEQUENCE [LARGE SCALE GENOMIC DNA]</scope>
    <source>
        <strain evidence="2 3">199</strain>
    </source>
</reference>
<name>A0A3R8Q9S8_9ACTN</name>
<evidence type="ECO:0000313" key="2">
    <source>
        <dbReference type="EMBL" id="RRQ84693.1"/>
    </source>
</evidence>
<feature type="compositionally biased region" description="Basic and acidic residues" evidence="1">
    <location>
        <begin position="102"/>
        <end position="126"/>
    </location>
</feature>
<comment type="caution">
    <text evidence="2">The sequence shown here is derived from an EMBL/GenBank/DDBJ whole genome shotgun (WGS) entry which is preliminary data.</text>
</comment>
<dbReference type="Proteomes" id="UP000276379">
    <property type="component" value="Unassembled WGS sequence"/>
</dbReference>
<dbReference type="AlphaFoldDB" id="A0A3R8Q9S8"/>
<proteinExistence type="predicted"/>
<gene>
    <name evidence="2" type="ORF">CQW44_21800</name>
</gene>
<evidence type="ECO:0000256" key="1">
    <source>
        <dbReference type="SAM" id="MobiDB-lite"/>
    </source>
</evidence>
<evidence type="ECO:0000313" key="3">
    <source>
        <dbReference type="Proteomes" id="UP000276379"/>
    </source>
</evidence>
<sequence length="126" mass="13115">MLFQLTQLFARTAAAGEDVMRTPTSSTATPNSVTATAVRILAFRYCLRLAIGGPIPLMDGSRRGHAPAELAGGGAPRVAAPDLCAIDADSTVPDIVPGARSSGRDTGRLRTTERARNGRGTAVERP</sequence>
<dbReference type="EMBL" id="PDES01000009">
    <property type="protein sequence ID" value="RRQ84693.1"/>
    <property type="molecule type" value="Genomic_DNA"/>
</dbReference>